<dbReference type="InterPro" id="IPR002696">
    <property type="entry name" value="Membr_insert_effic_factor_YidD"/>
</dbReference>
<dbReference type="EMBL" id="JXKQ01000004">
    <property type="protein sequence ID" value="OJG45838.1"/>
    <property type="molecule type" value="Genomic_DNA"/>
</dbReference>
<dbReference type="Proteomes" id="UP000182077">
    <property type="component" value="Unassembled WGS sequence"/>
</dbReference>
<dbReference type="Pfam" id="PF01809">
    <property type="entry name" value="YidD"/>
    <property type="match status" value="1"/>
</dbReference>
<accession>A0A1L8TNU8</accession>
<dbReference type="STRING" id="249189.RV04_GL001604"/>
<sequence>MIKAVQVHGAPKGFLMGIFRILRCQPFAKGGIDYVPTYFSLHKNMKDQEEPEYH</sequence>
<protein>
    <recommendedName>
        <fullName evidence="3">Protein YidD</fullName>
    </recommendedName>
</protein>
<evidence type="ECO:0008006" key="3">
    <source>
        <dbReference type="Google" id="ProtNLM"/>
    </source>
</evidence>
<name>A0A1L8TNU8_9ENTE</name>
<keyword evidence="2" id="KW-1185">Reference proteome</keyword>
<reference evidence="1 2" key="1">
    <citation type="submission" date="2014-12" db="EMBL/GenBank/DDBJ databases">
        <title>Draft genome sequences of 29 type strains of Enterococci.</title>
        <authorList>
            <person name="Zhong Z."/>
            <person name="Sun Z."/>
            <person name="Liu W."/>
            <person name="Zhang W."/>
            <person name="Zhang H."/>
        </authorList>
    </citation>
    <scope>NUCLEOTIDE SEQUENCE [LARGE SCALE GENOMIC DNA]</scope>
    <source>
        <strain evidence="1 2">DSM 17122</strain>
    </source>
</reference>
<dbReference type="SMART" id="SM01234">
    <property type="entry name" value="Haemolytic"/>
    <property type="match status" value="1"/>
</dbReference>
<evidence type="ECO:0000313" key="2">
    <source>
        <dbReference type="Proteomes" id="UP000182077"/>
    </source>
</evidence>
<organism evidence="1 2">
    <name type="scientific">Enterococcus hermanniensis</name>
    <dbReference type="NCBI Taxonomy" id="249189"/>
    <lineage>
        <taxon>Bacteria</taxon>
        <taxon>Bacillati</taxon>
        <taxon>Bacillota</taxon>
        <taxon>Bacilli</taxon>
        <taxon>Lactobacillales</taxon>
        <taxon>Enterococcaceae</taxon>
        <taxon>Enterococcus</taxon>
    </lineage>
</organism>
<evidence type="ECO:0000313" key="1">
    <source>
        <dbReference type="EMBL" id="OJG45838.1"/>
    </source>
</evidence>
<gene>
    <name evidence="1" type="ORF">RV04_GL001604</name>
</gene>
<proteinExistence type="predicted"/>
<dbReference type="AlphaFoldDB" id="A0A1L8TNU8"/>
<comment type="caution">
    <text evidence="1">The sequence shown here is derived from an EMBL/GenBank/DDBJ whole genome shotgun (WGS) entry which is preliminary data.</text>
</comment>